<evidence type="ECO:0000259" key="2">
    <source>
        <dbReference type="Pfam" id="PF00296"/>
    </source>
</evidence>
<evidence type="ECO:0000256" key="1">
    <source>
        <dbReference type="ARBA" id="ARBA00023002"/>
    </source>
</evidence>
<dbReference type="EMBL" id="BAABJP010000037">
    <property type="protein sequence ID" value="GAA5167460.1"/>
    <property type="molecule type" value="Genomic_DNA"/>
</dbReference>
<dbReference type="InterPro" id="IPR011251">
    <property type="entry name" value="Luciferase-like_dom"/>
</dbReference>
<protein>
    <submittedName>
        <fullName evidence="3">LLM class F420-dependent oxidoreductase</fullName>
    </submittedName>
</protein>
<organism evidence="3 4">
    <name type="scientific">Pseudonocardia eucalypti</name>
    <dbReference type="NCBI Taxonomy" id="648755"/>
    <lineage>
        <taxon>Bacteria</taxon>
        <taxon>Bacillati</taxon>
        <taxon>Actinomycetota</taxon>
        <taxon>Actinomycetes</taxon>
        <taxon>Pseudonocardiales</taxon>
        <taxon>Pseudonocardiaceae</taxon>
        <taxon>Pseudonocardia</taxon>
    </lineage>
</organism>
<sequence>MSLVGVTLPIDGLPLHQHREAVDRLAEAGIGEVSTGESNGLDGLSPLLLASAWRPELTLSVSVVSAFTRGPSIMASTAAALAEAAPGRARFGIGAGSDRIVQGWNGIPFDKPYSRVAHTLRVLRAALSGQRASAAAESAEALGIEDFKLARPPERPPALVVAALGPRMQRLAAAEADGVALNFLAAADLTTVRKAAADVPRALPEPMAVQARVFVVPGTGEGAELAARRMIAAYLTVPVYANYQRWLGRGEALAPMQAAWEAGDRAEAVRLIPDEVVHDLFLIGSPAECARRVREYTDAGVDIATLALLPPFGASLTPADHVDFLCDLARAL</sequence>
<dbReference type="Proteomes" id="UP001428817">
    <property type="component" value="Unassembled WGS sequence"/>
</dbReference>
<dbReference type="SUPFAM" id="SSF51679">
    <property type="entry name" value="Bacterial luciferase-like"/>
    <property type="match status" value="1"/>
</dbReference>
<accession>A0ABP9QU30</accession>
<dbReference type="Gene3D" id="3.20.20.30">
    <property type="entry name" value="Luciferase-like domain"/>
    <property type="match status" value="1"/>
</dbReference>
<dbReference type="RefSeq" id="WP_185059874.1">
    <property type="nucleotide sequence ID" value="NZ_BAABJP010000037.1"/>
</dbReference>
<evidence type="ECO:0000313" key="4">
    <source>
        <dbReference type="Proteomes" id="UP001428817"/>
    </source>
</evidence>
<feature type="domain" description="Luciferase-like" evidence="2">
    <location>
        <begin position="14"/>
        <end position="302"/>
    </location>
</feature>
<gene>
    <name evidence="3" type="ORF">GCM10023321_60220</name>
</gene>
<evidence type="ECO:0000313" key="3">
    <source>
        <dbReference type="EMBL" id="GAA5167460.1"/>
    </source>
</evidence>
<keyword evidence="4" id="KW-1185">Reference proteome</keyword>
<keyword evidence="1" id="KW-0560">Oxidoreductase</keyword>
<dbReference type="PANTHER" id="PTHR43244">
    <property type="match status" value="1"/>
</dbReference>
<dbReference type="CDD" id="cd01097">
    <property type="entry name" value="Tetrahydromethanopterin_reductase"/>
    <property type="match status" value="1"/>
</dbReference>
<name>A0ABP9QU30_9PSEU</name>
<comment type="caution">
    <text evidence="3">The sequence shown here is derived from an EMBL/GenBank/DDBJ whole genome shotgun (WGS) entry which is preliminary data.</text>
</comment>
<reference evidence="4" key="1">
    <citation type="journal article" date="2019" name="Int. J. Syst. Evol. Microbiol.">
        <title>The Global Catalogue of Microorganisms (GCM) 10K type strain sequencing project: providing services to taxonomists for standard genome sequencing and annotation.</title>
        <authorList>
            <consortium name="The Broad Institute Genomics Platform"/>
            <consortium name="The Broad Institute Genome Sequencing Center for Infectious Disease"/>
            <person name="Wu L."/>
            <person name="Ma J."/>
        </authorList>
    </citation>
    <scope>NUCLEOTIDE SEQUENCE [LARGE SCALE GENOMIC DNA]</scope>
    <source>
        <strain evidence="4">JCM 18303</strain>
    </source>
</reference>
<dbReference type="Pfam" id="PF00296">
    <property type="entry name" value="Bac_luciferase"/>
    <property type="match status" value="1"/>
</dbReference>
<dbReference type="InterPro" id="IPR036661">
    <property type="entry name" value="Luciferase-like_sf"/>
</dbReference>
<proteinExistence type="predicted"/>
<dbReference type="InterPro" id="IPR050564">
    <property type="entry name" value="F420-G6PD/mer"/>
</dbReference>
<dbReference type="InterPro" id="IPR022526">
    <property type="entry name" value="F420_Rv3093c"/>
</dbReference>
<dbReference type="PANTHER" id="PTHR43244:SF1">
    <property type="entry name" value="5,10-METHYLENETETRAHYDROMETHANOPTERIN REDUCTASE"/>
    <property type="match status" value="1"/>
</dbReference>
<dbReference type="NCBIfam" id="TIGR03841">
    <property type="entry name" value="F420_Rv3093c"/>
    <property type="match status" value="1"/>
</dbReference>